<evidence type="ECO:0000256" key="4">
    <source>
        <dbReference type="ARBA" id="ARBA00023125"/>
    </source>
</evidence>
<keyword evidence="3" id="KW-0805">Transcription regulation</keyword>
<proteinExistence type="predicted"/>
<dbReference type="InterPro" id="IPR001789">
    <property type="entry name" value="Sig_transdc_resp-reg_receiver"/>
</dbReference>
<feature type="modified residue" description="4-aspartylphosphate" evidence="7">
    <location>
        <position position="64"/>
    </location>
</feature>
<keyword evidence="6" id="KW-0539">Nucleus</keyword>
<dbReference type="SUPFAM" id="SSF46689">
    <property type="entry name" value="Homeodomain-like"/>
    <property type="match status" value="1"/>
</dbReference>
<dbReference type="GO" id="GO:0005634">
    <property type="term" value="C:nucleus"/>
    <property type="evidence" value="ECO:0007669"/>
    <property type="project" value="UniProtKB-SubCell"/>
</dbReference>
<dbReference type="InterPro" id="IPR009057">
    <property type="entry name" value="Homeodomain-like_sf"/>
</dbReference>
<sequence>MAPDSFPAGMRVLAVDDDRVSLMILERQLQCCNYNVTTAMDVETAMAMLRERKNGDQFDLVISDVVMPDVDGFKFLELIGLEMDLPVIMLSANNETETMMKGIMHGACDYLVKPVRLEQLRGIWTHVMKSNKTEQKLQHGDEDKCEKDGANHTRKYSKKNKKDVSGVDADMENKSTQKRQRIQWSAPLHQKFVEAFNLIGMDRAVPKKILELMNVEGLSRENVASHLQKYRLYLRKLNDGSLKHPNPFDDETEARRSAGTPTNNMTVQECSKHHPELGRYGPSSSFIGSPSSSNLFARMNSPFAVGTHTMLPTESVQLMSSQRNLGIPQQGMEPVGHRVNLPKVAVPGLSFGMSYAPVPSGGPSRASQCFPSGPSGSSSANISNGVVLNTSKPFSLGISGSSSTNISNGSPPLASSMHFPSSRPYSSYASILRGKILGASRGIPFEDIADDEILAPSGPVPLQSTEFVSQPPVQIQSSSPGVLNQAAREAYQFPGPSNSSNSWKAAVPSRFSYLGHDVGTSNGPSQGNIIRTNQLSRLAASSGQIPTFRNVYQSQITGIIGKTTPMVGFADQVAPFSFGSNTHHTVTPTGDSDLVSPSTTRPTLPNLQVGNSAMPNQMLNVGGANDNLPEGVTINQQAVGAQVNNSNELLMGTNEAQNGASGDLEDLLADWVHDGSFINNDNAFINENWDFSP</sequence>
<evidence type="ECO:0000256" key="1">
    <source>
        <dbReference type="ARBA" id="ARBA00004123"/>
    </source>
</evidence>
<keyword evidence="5" id="KW-0804">Transcription</keyword>
<dbReference type="GO" id="GO:0000160">
    <property type="term" value="P:phosphorelay signal transduction system"/>
    <property type="evidence" value="ECO:0007669"/>
    <property type="project" value="UniProtKB-KW"/>
</dbReference>
<dbReference type="NCBIfam" id="TIGR01557">
    <property type="entry name" value="myb_SHAQKYF"/>
    <property type="match status" value="1"/>
</dbReference>
<dbReference type="InterPro" id="IPR001005">
    <property type="entry name" value="SANT/Myb"/>
</dbReference>
<feature type="domain" description="Response regulatory" evidence="9">
    <location>
        <begin position="11"/>
        <end position="128"/>
    </location>
</feature>
<dbReference type="Gene3D" id="3.40.50.2300">
    <property type="match status" value="1"/>
</dbReference>
<name>A0AAQ3WZJ3_PASNO</name>
<dbReference type="InterPro" id="IPR011006">
    <property type="entry name" value="CheY-like_superfamily"/>
</dbReference>
<evidence type="ECO:0000256" key="3">
    <source>
        <dbReference type="ARBA" id="ARBA00023015"/>
    </source>
</evidence>
<dbReference type="GO" id="GO:0003677">
    <property type="term" value="F:DNA binding"/>
    <property type="evidence" value="ECO:0007669"/>
    <property type="project" value="UniProtKB-KW"/>
</dbReference>
<dbReference type="AlphaFoldDB" id="A0AAQ3WZJ3"/>
<evidence type="ECO:0000256" key="2">
    <source>
        <dbReference type="ARBA" id="ARBA00023012"/>
    </source>
</evidence>
<evidence type="ECO:0000256" key="5">
    <source>
        <dbReference type="ARBA" id="ARBA00023163"/>
    </source>
</evidence>
<keyword evidence="2" id="KW-0902">Two-component regulatory system</keyword>
<organism evidence="10 11">
    <name type="scientific">Paspalum notatum var. saurae</name>
    <dbReference type="NCBI Taxonomy" id="547442"/>
    <lineage>
        <taxon>Eukaryota</taxon>
        <taxon>Viridiplantae</taxon>
        <taxon>Streptophyta</taxon>
        <taxon>Embryophyta</taxon>
        <taxon>Tracheophyta</taxon>
        <taxon>Spermatophyta</taxon>
        <taxon>Magnoliopsida</taxon>
        <taxon>Liliopsida</taxon>
        <taxon>Poales</taxon>
        <taxon>Poaceae</taxon>
        <taxon>PACMAD clade</taxon>
        <taxon>Panicoideae</taxon>
        <taxon>Andropogonodae</taxon>
        <taxon>Paspaleae</taxon>
        <taxon>Paspalinae</taxon>
        <taxon>Paspalum</taxon>
    </lineage>
</organism>
<dbReference type="Proteomes" id="UP001341281">
    <property type="component" value="Chromosome 06"/>
</dbReference>
<gene>
    <name evidence="10" type="ORF">U9M48_026981</name>
</gene>
<dbReference type="PANTHER" id="PTHR43874">
    <property type="entry name" value="TWO-COMPONENT RESPONSE REGULATOR"/>
    <property type="match status" value="1"/>
</dbReference>
<dbReference type="SUPFAM" id="SSF52172">
    <property type="entry name" value="CheY-like"/>
    <property type="match status" value="1"/>
</dbReference>
<feature type="region of interest" description="Disordered" evidence="8">
    <location>
        <begin position="242"/>
        <end position="265"/>
    </location>
</feature>
<dbReference type="InterPro" id="IPR006447">
    <property type="entry name" value="Myb_dom_plants"/>
</dbReference>
<dbReference type="GO" id="GO:0009736">
    <property type="term" value="P:cytokinin-activated signaling pathway"/>
    <property type="evidence" value="ECO:0007669"/>
    <property type="project" value="InterPro"/>
</dbReference>
<keyword evidence="4" id="KW-0238">DNA-binding</keyword>
<keyword evidence="11" id="KW-1185">Reference proteome</keyword>
<feature type="region of interest" description="Disordered" evidence="8">
    <location>
        <begin position="400"/>
        <end position="419"/>
    </location>
</feature>
<dbReference type="EMBL" id="CP144750">
    <property type="protein sequence ID" value="WVZ79401.1"/>
    <property type="molecule type" value="Genomic_DNA"/>
</dbReference>
<evidence type="ECO:0000256" key="7">
    <source>
        <dbReference type="PROSITE-ProRule" id="PRU00169"/>
    </source>
</evidence>
<dbReference type="Pfam" id="PF00072">
    <property type="entry name" value="Response_reg"/>
    <property type="match status" value="1"/>
</dbReference>
<evidence type="ECO:0000259" key="9">
    <source>
        <dbReference type="PROSITE" id="PS50110"/>
    </source>
</evidence>
<feature type="compositionally biased region" description="Low complexity" evidence="8">
    <location>
        <begin position="400"/>
        <end position="410"/>
    </location>
</feature>
<reference evidence="10 11" key="1">
    <citation type="submission" date="2024-02" db="EMBL/GenBank/DDBJ databases">
        <title>High-quality chromosome-scale genome assembly of Pensacola bahiagrass (Paspalum notatum Flugge var. saurae).</title>
        <authorList>
            <person name="Vega J.M."/>
            <person name="Podio M."/>
            <person name="Orjuela J."/>
            <person name="Siena L.A."/>
            <person name="Pessino S.C."/>
            <person name="Combes M.C."/>
            <person name="Mariac C."/>
            <person name="Albertini E."/>
            <person name="Pupilli F."/>
            <person name="Ortiz J.P.A."/>
            <person name="Leblanc O."/>
        </authorList>
    </citation>
    <scope>NUCLEOTIDE SEQUENCE [LARGE SCALE GENOMIC DNA]</scope>
    <source>
        <strain evidence="10">R1</strain>
        <tissue evidence="10">Leaf</tissue>
    </source>
</reference>
<dbReference type="SMART" id="SM00448">
    <property type="entry name" value="REC"/>
    <property type="match status" value="1"/>
</dbReference>
<evidence type="ECO:0000256" key="6">
    <source>
        <dbReference type="ARBA" id="ARBA00023242"/>
    </source>
</evidence>
<dbReference type="PROSITE" id="PS50110">
    <property type="entry name" value="RESPONSE_REGULATORY"/>
    <property type="match status" value="1"/>
</dbReference>
<evidence type="ECO:0000313" key="11">
    <source>
        <dbReference type="Proteomes" id="UP001341281"/>
    </source>
</evidence>
<feature type="region of interest" description="Disordered" evidence="8">
    <location>
        <begin position="132"/>
        <end position="180"/>
    </location>
</feature>
<dbReference type="PANTHER" id="PTHR43874:SF7">
    <property type="entry name" value="TWO-COMPONENT RESPONSE REGULATOR ARR10"/>
    <property type="match status" value="1"/>
</dbReference>
<feature type="compositionally biased region" description="Basic and acidic residues" evidence="8">
    <location>
        <begin position="132"/>
        <end position="151"/>
    </location>
</feature>
<feature type="compositionally biased region" description="Basic residues" evidence="8">
    <location>
        <begin position="152"/>
        <end position="161"/>
    </location>
</feature>
<accession>A0AAQ3WZJ3</accession>
<dbReference type="InterPro" id="IPR045279">
    <property type="entry name" value="ARR-like"/>
</dbReference>
<dbReference type="FunFam" id="1.10.10.60:FF:000007">
    <property type="entry name" value="Two-component response regulator"/>
    <property type="match status" value="1"/>
</dbReference>
<keyword evidence="7" id="KW-0597">Phosphoprotein</keyword>
<evidence type="ECO:0000313" key="10">
    <source>
        <dbReference type="EMBL" id="WVZ79401.1"/>
    </source>
</evidence>
<evidence type="ECO:0000256" key="8">
    <source>
        <dbReference type="SAM" id="MobiDB-lite"/>
    </source>
</evidence>
<protein>
    <recommendedName>
        <fullName evidence="9">Response regulatory domain-containing protein</fullName>
    </recommendedName>
</protein>
<comment type="subcellular location">
    <subcellularLocation>
        <location evidence="1">Nucleus</location>
    </subcellularLocation>
</comment>
<dbReference type="CDD" id="cd17584">
    <property type="entry name" value="REC_typeB_ARR-like"/>
    <property type="match status" value="1"/>
</dbReference>
<feature type="region of interest" description="Disordered" evidence="8">
    <location>
        <begin position="581"/>
        <end position="606"/>
    </location>
</feature>
<dbReference type="Gene3D" id="1.10.10.60">
    <property type="entry name" value="Homeodomain-like"/>
    <property type="match status" value="1"/>
</dbReference>
<dbReference type="Pfam" id="PF00249">
    <property type="entry name" value="Myb_DNA-binding"/>
    <property type="match status" value="1"/>
</dbReference>